<evidence type="ECO:0000313" key="3">
    <source>
        <dbReference type="Proteomes" id="UP000515211"/>
    </source>
</evidence>
<feature type="transmembrane region" description="Helical" evidence="1">
    <location>
        <begin position="245"/>
        <end position="264"/>
    </location>
</feature>
<reference evidence="3" key="1">
    <citation type="journal article" date="2016" name="Nat. Genet.">
        <title>The genome sequences of Arachis duranensis and Arachis ipaensis, the diploid ancestors of cultivated peanut.</title>
        <authorList>
            <person name="Bertioli D.J."/>
            <person name="Cannon S.B."/>
            <person name="Froenicke L."/>
            <person name="Huang G."/>
            <person name="Farmer A.D."/>
            <person name="Cannon E.K."/>
            <person name="Liu X."/>
            <person name="Gao D."/>
            <person name="Clevenger J."/>
            <person name="Dash S."/>
            <person name="Ren L."/>
            <person name="Moretzsohn M.C."/>
            <person name="Shirasawa K."/>
            <person name="Huang W."/>
            <person name="Vidigal B."/>
            <person name="Abernathy B."/>
            <person name="Chu Y."/>
            <person name="Niederhuth C.E."/>
            <person name="Umale P."/>
            <person name="Araujo A.C."/>
            <person name="Kozik A."/>
            <person name="Kim K.D."/>
            <person name="Burow M.D."/>
            <person name="Varshney R.K."/>
            <person name="Wang X."/>
            <person name="Zhang X."/>
            <person name="Barkley N."/>
            <person name="Guimaraes P.M."/>
            <person name="Isobe S."/>
            <person name="Guo B."/>
            <person name="Liao B."/>
            <person name="Stalker H.T."/>
            <person name="Schmitz R.J."/>
            <person name="Scheffler B.E."/>
            <person name="Leal-Bertioli S.C."/>
            <person name="Xun X."/>
            <person name="Jackson S.A."/>
            <person name="Michelmore R."/>
            <person name="Ozias-Akins P."/>
        </authorList>
    </citation>
    <scope>NUCLEOTIDE SEQUENCE [LARGE SCALE GENOMIC DNA]</scope>
    <source>
        <strain evidence="3">cv. V14167</strain>
    </source>
</reference>
<dbReference type="PANTHER" id="PTHR31414">
    <property type="entry name" value="TRANSMEMBRANE PROTEIN DDB_G0292058"/>
    <property type="match status" value="1"/>
</dbReference>
<dbReference type="AlphaFoldDB" id="A0A6P4B2A2"/>
<dbReference type="GO" id="GO:0009506">
    <property type="term" value="C:plasmodesma"/>
    <property type="evidence" value="ECO:0007669"/>
    <property type="project" value="TreeGrafter"/>
</dbReference>
<evidence type="ECO:0000256" key="2">
    <source>
        <dbReference type="SAM" id="SignalP"/>
    </source>
</evidence>
<organism evidence="3 4">
    <name type="scientific">Arachis duranensis</name>
    <name type="common">Wild peanut</name>
    <dbReference type="NCBI Taxonomy" id="130453"/>
    <lineage>
        <taxon>Eukaryota</taxon>
        <taxon>Viridiplantae</taxon>
        <taxon>Streptophyta</taxon>
        <taxon>Embryophyta</taxon>
        <taxon>Tracheophyta</taxon>
        <taxon>Spermatophyta</taxon>
        <taxon>Magnoliopsida</taxon>
        <taxon>eudicotyledons</taxon>
        <taxon>Gunneridae</taxon>
        <taxon>Pentapetalae</taxon>
        <taxon>rosids</taxon>
        <taxon>fabids</taxon>
        <taxon>Fabales</taxon>
        <taxon>Fabaceae</taxon>
        <taxon>Papilionoideae</taxon>
        <taxon>50 kb inversion clade</taxon>
        <taxon>dalbergioids sensu lato</taxon>
        <taxon>Dalbergieae</taxon>
        <taxon>Pterocarpus clade</taxon>
        <taxon>Arachis</taxon>
    </lineage>
</organism>
<dbReference type="GeneID" id="107461044"/>
<dbReference type="GO" id="GO:0005886">
    <property type="term" value="C:plasma membrane"/>
    <property type="evidence" value="ECO:0007669"/>
    <property type="project" value="TreeGrafter"/>
</dbReference>
<name>A0A6P4B2A2_ARADU</name>
<dbReference type="KEGG" id="adu:107461044"/>
<dbReference type="RefSeq" id="XP_015934985.1">
    <property type="nucleotide sequence ID" value="XM_016079499.3"/>
</dbReference>
<feature type="transmembrane region" description="Helical" evidence="1">
    <location>
        <begin position="128"/>
        <end position="153"/>
    </location>
</feature>
<dbReference type="PANTHER" id="PTHR31414:SF15">
    <property type="entry name" value="PLASMA MEMBRANE FUSION PROTEIN"/>
    <property type="match status" value="1"/>
</dbReference>
<feature type="signal peptide" evidence="2">
    <location>
        <begin position="1"/>
        <end position="26"/>
    </location>
</feature>
<gene>
    <name evidence="4" type="primary">LOC107461044</name>
</gene>
<evidence type="ECO:0000313" key="4">
    <source>
        <dbReference type="RefSeq" id="XP_015934985.1"/>
    </source>
</evidence>
<dbReference type="InterPro" id="IPR040283">
    <property type="entry name" value="DDB_G0292058-like"/>
</dbReference>
<protein>
    <submittedName>
        <fullName evidence="4">Uncharacterized protein LOC107461044</fullName>
    </submittedName>
</protein>
<accession>A0A6P4B2A2</accession>
<feature type="chain" id="PRO_5028174542" evidence="2">
    <location>
        <begin position="27"/>
        <end position="514"/>
    </location>
</feature>
<feature type="transmembrane region" description="Helical" evidence="1">
    <location>
        <begin position="271"/>
        <end position="297"/>
    </location>
</feature>
<keyword evidence="1" id="KW-1133">Transmembrane helix</keyword>
<proteinExistence type="predicted"/>
<keyword evidence="1" id="KW-0812">Transmembrane</keyword>
<feature type="transmembrane region" description="Helical" evidence="1">
    <location>
        <begin position="91"/>
        <end position="116"/>
    </location>
</feature>
<feature type="transmembrane region" description="Helical" evidence="1">
    <location>
        <begin position="474"/>
        <end position="496"/>
    </location>
</feature>
<evidence type="ECO:0000256" key="1">
    <source>
        <dbReference type="SAM" id="Phobius"/>
    </source>
</evidence>
<reference evidence="4" key="2">
    <citation type="submission" date="2025-08" db="UniProtKB">
        <authorList>
            <consortium name="RefSeq"/>
        </authorList>
    </citation>
    <scope>IDENTIFICATION</scope>
    <source>
        <tissue evidence="4">Whole plant</tissue>
    </source>
</reference>
<dbReference type="Proteomes" id="UP000515211">
    <property type="component" value="Chromosome 1"/>
</dbReference>
<keyword evidence="1" id="KW-0472">Membrane</keyword>
<keyword evidence="3" id="KW-1185">Reference proteome</keyword>
<keyword evidence="2" id="KW-0732">Signal</keyword>
<sequence length="514" mass="57365">MFQFLSSIPSFFPLFLFLFLSSAASSSPMHHLPDESVETNETVLNKHTTLLLAPYRTNRPDIFNHFQRYTSGWNLTNYHYLSSVISSAVPLIVAALAWLIIFGVCLQLICFCYCCCPSSTPPPHAYSKCAYVSSFIFLFLFTIAAIGGCLILYSGQGKLHESTSQTLHFLVNQAHLTALNLREVSDYFDTTKQVGLAADLSFLPPDFGDQIDHVKTKLTSASLLLSNKTDHNSHNIQQGLDTMRLALIIVSAVMLSVTFAGFLCSLLGIQCLVYFLVVIGWILVACTFILCAGFLFLHNVIGDTCVAMDEWVQHPTAHTALDEILPCVDNSTAQQTLLGSKVVIGQIVDAIDVFISDGLNQDLPLLEFNQSGPEIPLVCNPFQSCNNLQQVTLQDANAVWKNYTCKASSWGRCVSVGRMTPTVYTQLGALVNVTYGLYHYGPFLSDLVDCTFVRETFSAITHNYCPSLSLFTKWIYFGLLVVSVAVMFSLILWIIYHTHHRHRRYTKTMRYIVI</sequence>